<feature type="active site" description="Nucleophile" evidence="9 10">
    <location>
        <position position="50"/>
    </location>
</feature>
<comment type="catalytic activity">
    <reaction evidence="7 9 13">
        <text>(S)-4-amino-5-oxopentanoate + tRNA(Glu) + NADP(+) = L-glutamyl-tRNA(Glu) + NADPH + H(+)</text>
        <dbReference type="Rhea" id="RHEA:12344"/>
        <dbReference type="Rhea" id="RHEA-COMP:9663"/>
        <dbReference type="Rhea" id="RHEA-COMP:9680"/>
        <dbReference type="ChEBI" id="CHEBI:15378"/>
        <dbReference type="ChEBI" id="CHEBI:57501"/>
        <dbReference type="ChEBI" id="CHEBI:57783"/>
        <dbReference type="ChEBI" id="CHEBI:58349"/>
        <dbReference type="ChEBI" id="CHEBI:78442"/>
        <dbReference type="ChEBI" id="CHEBI:78520"/>
        <dbReference type="EC" id="1.2.1.70"/>
    </reaction>
</comment>
<reference evidence="17" key="1">
    <citation type="submission" date="2019-02" db="EMBL/GenBank/DDBJ databases">
        <authorList>
            <person name="Gruber-Vodicka R. H."/>
            <person name="Seah K. B. B."/>
        </authorList>
    </citation>
    <scope>NUCLEOTIDE SEQUENCE</scope>
    <source>
        <strain evidence="17">BECK_DK161</strain>
    </source>
</reference>
<dbReference type="InterPro" id="IPR006151">
    <property type="entry name" value="Shikm_DH/Glu-tRNA_Rdtase"/>
</dbReference>
<dbReference type="InterPro" id="IPR036343">
    <property type="entry name" value="GluRdtase_N_sf"/>
</dbReference>
<dbReference type="Pfam" id="PF05201">
    <property type="entry name" value="GlutR_N"/>
    <property type="match status" value="1"/>
</dbReference>
<evidence type="ECO:0000313" key="17">
    <source>
        <dbReference type="EMBL" id="VFJ54271.1"/>
    </source>
</evidence>
<protein>
    <recommendedName>
        <fullName evidence="8 9">Glutamyl-tRNA reductase</fullName>
        <shortName evidence="9">GluTR</shortName>
        <ecNumber evidence="3 9">1.2.1.70</ecNumber>
    </recommendedName>
</protein>
<feature type="domain" description="Glutamyl-tRNA reductase N-terminal" evidence="16">
    <location>
        <begin position="7"/>
        <end position="154"/>
    </location>
</feature>
<evidence type="ECO:0000259" key="14">
    <source>
        <dbReference type="Pfam" id="PF00745"/>
    </source>
</evidence>
<organism evidence="17">
    <name type="scientific">Candidatus Kentrum sp. DK</name>
    <dbReference type="NCBI Taxonomy" id="2126562"/>
    <lineage>
        <taxon>Bacteria</taxon>
        <taxon>Pseudomonadati</taxon>
        <taxon>Pseudomonadota</taxon>
        <taxon>Gammaproteobacteria</taxon>
        <taxon>Candidatus Kentrum</taxon>
    </lineage>
</organism>
<dbReference type="PANTHER" id="PTHR43013">
    <property type="entry name" value="GLUTAMYL-TRNA REDUCTASE"/>
    <property type="match status" value="1"/>
</dbReference>
<evidence type="ECO:0000256" key="13">
    <source>
        <dbReference type="RuleBase" id="RU000584"/>
    </source>
</evidence>
<dbReference type="Gene3D" id="3.40.50.720">
    <property type="entry name" value="NAD(P)-binding Rossmann-like Domain"/>
    <property type="match status" value="1"/>
</dbReference>
<dbReference type="InterPro" id="IPR036453">
    <property type="entry name" value="GluRdtase_dimer_dom_sf"/>
</dbReference>
<feature type="domain" description="Tetrapyrrole biosynthesis glutamyl-tRNA reductase dimerisation" evidence="14">
    <location>
        <begin position="318"/>
        <end position="414"/>
    </location>
</feature>
<feature type="binding site" evidence="9">
    <location>
        <begin position="187"/>
        <end position="192"/>
    </location>
    <ligand>
        <name>NADP(+)</name>
        <dbReference type="ChEBI" id="CHEBI:58349"/>
    </ligand>
</feature>
<dbReference type="SUPFAM" id="SSF69075">
    <property type="entry name" value="Glutamyl tRNA-reductase dimerization domain"/>
    <property type="match status" value="1"/>
</dbReference>
<evidence type="ECO:0000256" key="12">
    <source>
        <dbReference type="PIRSR" id="PIRSR000445-4"/>
    </source>
</evidence>
<comment type="miscellaneous">
    <text evidence="9">During catalysis, the active site Cys acts as a nucleophile attacking the alpha-carbonyl group of tRNA-bound glutamate with the formation of a thioester intermediate between enzyme and glutamate, and the concomitant release of tRNA(Glu). The thioester intermediate is finally reduced by direct hydride transfer from NADPH, to form the product GSA.</text>
</comment>
<keyword evidence="4 9" id="KW-0521">NADP</keyword>
<dbReference type="SUPFAM" id="SSF69742">
    <property type="entry name" value="Glutamyl tRNA-reductase catalytic, N-terminal domain"/>
    <property type="match status" value="1"/>
</dbReference>
<dbReference type="GO" id="GO:0008883">
    <property type="term" value="F:glutamyl-tRNA reductase activity"/>
    <property type="evidence" value="ECO:0007669"/>
    <property type="project" value="UniProtKB-UniRule"/>
</dbReference>
<keyword evidence="6 9" id="KW-0627">Porphyrin biosynthesis</keyword>
<dbReference type="InterPro" id="IPR018214">
    <property type="entry name" value="GluRdtase_CS"/>
</dbReference>
<dbReference type="AlphaFoldDB" id="A0A450SL22"/>
<feature type="domain" description="Quinate/shikimate 5-dehydrogenase/glutamyl-tRNA reductase" evidence="15">
    <location>
        <begin position="170"/>
        <end position="304"/>
    </location>
</feature>
<dbReference type="Pfam" id="PF00745">
    <property type="entry name" value="GlutR_dimer"/>
    <property type="match status" value="1"/>
</dbReference>
<gene>
    <name evidence="9" type="primary">hemA</name>
    <name evidence="17" type="ORF">BECKDK2373C_GA0170839_104238</name>
</gene>
<dbReference type="EC" id="1.2.1.70" evidence="3 9"/>
<evidence type="ECO:0000256" key="4">
    <source>
        <dbReference type="ARBA" id="ARBA00022857"/>
    </source>
</evidence>
<name>A0A450SL22_9GAMM</name>
<comment type="similarity">
    <text evidence="2 9 13">Belongs to the glutamyl-tRNA reductase family.</text>
</comment>
<comment type="pathway">
    <text evidence="1 9 13">Porphyrin-containing compound metabolism; protoporphyrin-IX biosynthesis; 5-aminolevulinate from L-glutamyl-tRNA(Glu): step 1/2.</text>
</comment>
<keyword evidence="5 9" id="KW-0560">Oxidoreductase</keyword>
<dbReference type="NCBIfam" id="TIGR01035">
    <property type="entry name" value="hemA"/>
    <property type="match status" value="1"/>
</dbReference>
<evidence type="ECO:0000256" key="11">
    <source>
        <dbReference type="PIRSR" id="PIRSR000445-2"/>
    </source>
</evidence>
<dbReference type="InterPro" id="IPR015895">
    <property type="entry name" value="4pyrrol_synth_GluRdtase_N"/>
</dbReference>
<evidence type="ECO:0000256" key="2">
    <source>
        <dbReference type="ARBA" id="ARBA00005916"/>
    </source>
</evidence>
<dbReference type="UniPathway" id="UPA00251">
    <property type="reaction ID" value="UER00316"/>
</dbReference>
<dbReference type="PIRSF" id="PIRSF000445">
    <property type="entry name" value="4pyrrol_synth_GluRdtase"/>
    <property type="match status" value="1"/>
</dbReference>
<sequence length="415" mass="45868">MPLFAFGINHNTASATVRERVTFTPERIPSALRDLAACDGVREAAILCTCNRTDLYCGIDDGDGLAVLNWFRHIHGLTLQEIRHYLYIHRTKEAARHMMRVACGLDSMILGEPQILGQIKDAYRTAFECGTIGHVLGRLFQQSFSVAKRVRTDTGIGESPVSVAFAAVTLARRIFGNMTRLTALLIGAGETMGLVARHLNGIGLQRIIIANRTLANARHLAAETGGYAISLDEIPAHLPEADMVFSATTGQMPILTREQVVNALKKRKHRPVYMVDMAIPRDIEPAVEELEDIYLYTVDDLGEVIRENLLSRQDAARQAEEIIDTQVAHFMGWLGTLDTVPAIRTVRGRGEATRDEVLVKAKRLLASGARPEDALDFLANTLTGKLLHRPTIALRAAGFDGDRERVETIRRVFGE</sequence>
<dbReference type="Gene3D" id="3.30.460.30">
    <property type="entry name" value="Glutamyl-tRNA reductase, N-terminal domain"/>
    <property type="match status" value="1"/>
</dbReference>
<evidence type="ECO:0000256" key="1">
    <source>
        <dbReference type="ARBA" id="ARBA00005059"/>
    </source>
</evidence>
<evidence type="ECO:0000256" key="3">
    <source>
        <dbReference type="ARBA" id="ARBA00012970"/>
    </source>
</evidence>
<evidence type="ECO:0000256" key="8">
    <source>
        <dbReference type="ARBA" id="ARBA00068659"/>
    </source>
</evidence>
<accession>A0A450SL22</accession>
<dbReference type="FunFam" id="3.40.50.720:FF:000031">
    <property type="entry name" value="Glutamyl-tRNA reductase"/>
    <property type="match status" value="1"/>
</dbReference>
<comment type="domain">
    <text evidence="9">Possesses an unusual extended V-shaped dimeric structure with each monomer consisting of three distinct domains arranged along a curved 'spinal' alpha-helix. The N-terminal catalytic domain specifically recognizes the glutamate moiety of the substrate. The second domain is the NADPH-binding domain, and the third C-terminal domain is responsible for dimerization.</text>
</comment>
<dbReference type="InterPro" id="IPR015896">
    <property type="entry name" value="4pyrrol_synth_GluRdtase_dimer"/>
</dbReference>
<dbReference type="InterPro" id="IPR036291">
    <property type="entry name" value="NAD(P)-bd_dom_sf"/>
</dbReference>
<dbReference type="GO" id="GO:0019353">
    <property type="term" value="P:protoporphyrinogen IX biosynthetic process from glutamate"/>
    <property type="evidence" value="ECO:0007669"/>
    <property type="project" value="TreeGrafter"/>
</dbReference>
<dbReference type="HAMAP" id="MF_00087">
    <property type="entry name" value="Glu_tRNA_reductase"/>
    <property type="match status" value="1"/>
</dbReference>
<dbReference type="InterPro" id="IPR000343">
    <property type="entry name" value="4pyrrol_synth_GluRdtase"/>
</dbReference>
<evidence type="ECO:0000256" key="5">
    <source>
        <dbReference type="ARBA" id="ARBA00023002"/>
    </source>
</evidence>
<dbReference type="GO" id="GO:0050661">
    <property type="term" value="F:NADP binding"/>
    <property type="evidence" value="ECO:0007669"/>
    <property type="project" value="InterPro"/>
</dbReference>
<feature type="binding site" evidence="9 11">
    <location>
        <position position="118"/>
    </location>
    <ligand>
        <name>substrate</name>
    </ligand>
</feature>
<dbReference type="CDD" id="cd05213">
    <property type="entry name" value="NAD_bind_Glutamyl_tRNA_reduct"/>
    <property type="match status" value="1"/>
</dbReference>
<dbReference type="PROSITE" id="PS00747">
    <property type="entry name" value="GLUTR"/>
    <property type="match status" value="1"/>
</dbReference>
<comment type="function">
    <text evidence="9">Catalyzes the NADPH-dependent reduction of glutamyl-tRNA(Glu) to glutamate 1-semialdehyde (GSA).</text>
</comment>
<feature type="binding site" evidence="9 11">
    <location>
        <begin position="49"/>
        <end position="52"/>
    </location>
    <ligand>
        <name>substrate</name>
    </ligand>
</feature>
<evidence type="ECO:0000256" key="6">
    <source>
        <dbReference type="ARBA" id="ARBA00023244"/>
    </source>
</evidence>
<dbReference type="SUPFAM" id="SSF51735">
    <property type="entry name" value="NAD(P)-binding Rossmann-fold domains"/>
    <property type="match status" value="1"/>
</dbReference>
<dbReference type="EMBL" id="CAADEY010000042">
    <property type="protein sequence ID" value="VFJ54271.1"/>
    <property type="molecule type" value="Genomic_DNA"/>
</dbReference>
<evidence type="ECO:0000256" key="10">
    <source>
        <dbReference type="PIRSR" id="PIRSR000445-1"/>
    </source>
</evidence>
<feature type="binding site" evidence="9 11">
    <location>
        <position position="107"/>
    </location>
    <ligand>
        <name>substrate</name>
    </ligand>
</feature>
<proteinExistence type="inferred from homology"/>
<evidence type="ECO:0000256" key="9">
    <source>
        <dbReference type="HAMAP-Rule" id="MF_00087"/>
    </source>
</evidence>
<evidence type="ECO:0000256" key="7">
    <source>
        <dbReference type="ARBA" id="ARBA00047464"/>
    </source>
</evidence>
<feature type="binding site" evidence="9 11">
    <location>
        <begin position="112"/>
        <end position="114"/>
    </location>
    <ligand>
        <name>substrate</name>
    </ligand>
</feature>
<comment type="subunit">
    <text evidence="9">Homodimer.</text>
</comment>
<dbReference type="PANTHER" id="PTHR43013:SF1">
    <property type="entry name" value="GLUTAMYL-TRNA REDUCTASE"/>
    <property type="match status" value="1"/>
</dbReference>
<evidence type="ECO:0000259" key="16">
    <source>
        <dbReference type="Pfam" id="PF05201"/>
    </source>
</evidence>
<evidence type="ECO:0000259" key="15">
    <source>
        <dbReference type="Pfam" id="PF01488"/>
    </source>
</evidence>
<dbReference type="FunFam" id="3.30.460.30:FF:000001">
    <property type="entry name" value="Glutamyl-tRNA reductase"/>
    <property type="match status" value="1"/>
</dbReference>
<feature type="site" description="Important for activity" evidence="9 12">
    <location>
        <position position="97"/>
    </location>
</feature>
<dbReference type="Pfam" id="PF01488">
    <property type="entry name" value="Shikimate_DH"/>
    <property type="match status" value="1"/>
</dbReference>